<dbReference type="InterPro" id="IPR015424">
    <property type="entry name" value="PyrdxlP-dep_Trfase"/>
</dbReference>
<protein>
    <submittedName>
        <fullName evidence="2">Aminotransferase class V</fullName>
    </submittedName>
</protein>
<comment type="caution">
    <text evidence="2">The sequence shown here is derived from an EMBL/GenBank/DDBJ whole genome shotgun (WGS) entry which is preliminary data.</text>
</comment>
<name>A0A8J3Q831_9ACTN</name>
<dbReference type="InterPro" id="IPR000192">
    <property type="entry name" value="Aminotrans_V_dom"/>
</dbReference>
<dbReference type="PANTHER" id="PTHR43586">
    <property type="entry name" value="CYSTEINE DESULFURASE"/>
    <property type="match status" value="1"/>
</dbReference>
<gene>
    <name evidence="2" type="ORF">Rhe02_31690</name>
</gene>
<keyword evidence="2" id="KW-0808">Transferase</keyword>
<dbReference type="AlphaFoldDB" id="A0A8J3Q831"/>
<dbReference type="PANTHER" id="PTHR43586:SF21">
    <property type="entry name" value="PYRIDOXAL PHOSPHATE (PLP)-DEPENDENT ASPARTATE AMINOTRANSFERASE SUPERFAMILY"/>
    <property type="match status" value="1"/>
</dbReference>
<evidence type="ECO:0000259" key="1">
    <source>
        <dbReference type="Pfam" id="PF00266"/>
    </source>
</evidence>
<feature type="domain" description="Aminotransferase class V" evidence="1">
    <location>
        <begin position="87"/>
        <end position="293"/>
    </location>
</feature>
<reference evidence="2" key="1">
    <citation type="submission" date="2021-01" db="EMBL/GenBank/DDBJ databases">
        <title>Whole genome shotgun sequence of Rhizocola hellebori NBRC 109834.</title>
        <authorList>
            <person name="Komaki H."/>
            <person name="Tamura T."/>
        </authorList>
    </citation>
    <scope>NUCLEOTIDE SEQUENCE</scope>
    <source>
        <strain evidence="2">NBRC 109834</strain>
    </source>
</reference>
<dbReference type="InterPro" id="IPR015422">
    <property type="entry name" value="PyrdxlP-dep_Trfase_small"/>
</dbReference>
<evidence type="ECO:0000313" key="2">
    <source>
        <dbReference type="EMBL" id="GIH05102.1"/>
    </source>
</evidence>
<dbReference type="RefSeq" id="WP_203908963.1">
    <property type="nucleotide sequence ID" value="NZ_BONY01000016.1"/>
</dbReference>
<dbReference type="InterPro" id="IPR015421">
    <property type="entry name" value="PyrdxlP-dep_Trfase_major"/>
</dbReference>
<dbReference type="Pfam" id="PF00266">
    <property type="entry name" value="Aminotran_5"/>
    <property type="match status" value="1"/>
</dbReference>
<dbReference type="Gene3D" id="3.90.1150.10">
    <property type="entry name" value="Aspartate Aminotransferase, domain 1"/>
    <property type="match status" value="1"/>
</dbReference>
<dbReference type="EMBL" id="BONY01000016">
    <property type="protein sequence ID" value="GIH05102.1"/>
    <property type="molecule type" value="Genomic_DNA"/>
</dbReference>
<dbReference type="GO" id="GO:0008483">
    <property type="term" value="F:transaminase activity"/>
    <property type="evidence" value="ECO:0007669"/>
    <property type="project" value="UniProtKB-KW"/>
</dbReference>
<keyword evidence="2" id="KW-0032">Aminotransferase</keyword>
<accession>A0A8J3Q831</accession>
<dbReference type="Proteomes" id="UP000612899">
    <property type="component" value="Unassembled WGS sequence"/>
</dbReference>
<dbReference type="Gene3D" id="3.40.640.10">
    <property type="entry name" value="Type I PLP-dependent aspartate aminotransferase-like (Major domain)"/>
    <property type="match status" value="1"/>
</dbReference>
<keyword evidence="3" id="KW-1185">Reference proteome</keyword>
<organism evidence="2 3">
    <name type="scientific">Rhizocola hellebori</name>
    <dbReference type="NCBI Taxonomy" id="1392758"/>
    <lineage>
        <taxon>Bacteria</taxon>
        <taxon>Bacillati</taxon>
        <taxon>Actinomycetota</taxon>
        <taxon>Actinomycetes</taxon>
        <taxon>Micromonosporales</taxon>
        <taxon>Micromonosporaceae</taxon>
        <taxon>Rhizocola</taxon>
    </lineage>
</organism>
<dbReference type="SUPFAM" id="SSF53383">
    <property type="entry name" value="PLP-dependent transferases"/>
    <property type="match status" value="1"/>
</dbReference>
<evidence type="ECO:0000313" key="3">
    <source>
        <dbReference type="Proteomes" id="UP000612899"/>
    </source>
</evidence>
<proteinExistence type="predicted"/>
<sequence>MEIAEARHLWRIEPGWLNTASYGLPPQPAWEALQAALADWRSGKGSWEGWGRSVATSRALFARLYGLEVADVAVGAQVSQMLAPVAAGLPDGATVLVPDIEFTSNVFPWAVHADRGVTVRTAPVAKLAEHLDSDVDVVAFSLVQSADGEIADLAAISETARACGATVVVDATQACGWLPFTATLADVVVAGAYKWMMAPRGTGFCYLAPALREKLRPLVAGWFASDQGAGAYYGLPMRLASDARAFDLSPAWHPWVGTAPALEVIEQIGVEAIHRHNVALANRFLTGLGQPPSNSAIVTVNVPGAEEKLAAAGIRAAVRKGVVRASFHVYSTESDVDAALNALA</sequence>